<dbReference type="RefSeq" id="XP_013402344.1">
    <property type="nucleotide sequence ID" value="XM_013546890.1"/>
</dbReference>
<dbReference type="AlphaFoldDB" id="A0A1S3IXR9"/>
<keyword evidence="2" id="KW-0732">Signal</keyword>
<keyword evidence="3" id="KW-1185">Reference proteome</keyword>
<dbReference type="GeneID" id="106167975"/>
<dbReference type="GO" id="GO:0005975">
    <property type="term" value="P:carbohydrate metabolic process"/>
    <property type="evidence" value="ECO:0007669"/>
    <property type="project" value="InterPro"/>
</dbReference>
<dbReference type="SUPFAM" id="SSF88713">
    <property type="entry name" value="Glycoside hydrolase/deacetylase"/>
    <property type="match status" value="1"/>
</dbReference>
<evidence type="ECO:0000256" key="2">
    <source>
        <dbReference type="SAM" id="SignalP"/>
    </source>
</evidence>
<evidence type="ECO:0000256" key="1">
    <source>
        <dbReference type="SAM" id="Phobius"/>
    </source>
</evidence>
<dbReference type="InterPro" id="IPR052740">
    <property type="entry name" value="CE4"/>
</dbReference>
<dbReference type="Proteomes" id="UP000085678">
    <property type="component" value="Unplaced"/>
</dbReference>
<keyword evidence="1" id="KW-1133">Transmembrane helix</keyword>
<dbReference type="PANTHER" id="PTHR45985:SF6">
    <property type="entry name" value="FI03450P"/>
    <property type="match status" value="1"/>
</dbReference>
<keyword evidence="1" id="KW-0472">Membrane</keyword>
<reference evidence="4" key="1">
    <citation type="submission" date="2025-08" db="UniProtKB">
        <authorList>
            <consortium name="RefSeq"/>
        </authorList>
    </citation>
    <scope>IDENTIFICATION</scope>
    <source>
        <tissue evidence="4">Gonads</tissue>
    </source>
</reference>
<dbReference type="Gene3D" id="3.20.20.370">
    <property type="entry name" value="Glycoside hydrolase/deacetylase"/>
    <property type="match status" value="1"/>
</dbReference>
<proteinExistence type="predicted"/>
<gene>
    <name evidence="4" type="primary">LOC106167975</name>
</gene>
<name>A0A1S3IXR9_LINAN</name>
<feature type="transmembrane region" description="Helical" evidence="1">
    <location>
        <begin position="395"/>
        <end position="412"/>
    </location>
</feature>
<dbReference type="PANTHER" id="PTHR45985">
    <property type="match status" value="1"/>
</dbReference>
<dbReference type="InterPro" id="IPR011330">
    <property type="entry name" value="Glyco_hydro/deAcase_b/a-brl"/>
</dbReference>
<dbReference type="OrthoDB" id="504708at2759"/>
<feature type="chain" id="PRO_5010380320" evidence="2">
    <location>
        <begin position="33"/>
        <end position="441"/>
    </location>
</feature>
<feature type="signal peptide" evidence="2">
    <location>
        <begin position="1"/>
        <end position="32"/>
    </location>
</feature>
<organism evidence="3 4">
    <name type="scientific">Lingula anatina</name>
    <name type="common">Brachiopod</name>
    <name type="synonym">Lingula unguis</name>
    <dbReference type="NCBI Taxonomy" id="7574"/>
    <lineage>
        <taxon>Eukaryota</taxon>
        <taxon>Metazoa</taxon>
        <taxon>Spiralia</taxon>
        <taxon>Lophotrochozoa</taxon>
        <taxon>Brachiopoda</taxon>
        <taxon>Linguliformea</taxon>
        <taxon>Lingulata</taxon>
        <taxon>Lingulida</taxon>
        <taxon>Linguloidea</taxon>
        <taxon>Lingulidae</taxon>
        <taxon>Lingula</taxon>
    </lineage>
</organism>
<protein>
    <submittedName>
        <fullName evidence="4">Uncharacterized protein LOC106167975</fullName>
    </submittedName>
</protein>
<keyword evidence="1" id="KW-0812">Transmembrane</keyword>
<accession>A0A1S3IXR9</accession>
<dbReference type="InParanoid" id="A0A1S3IXR9"/>
<dbReference type="OMA" id="FKPWSCE"/>
<sequence length="441" mass="50065">MKNLYSSLPFLLWVYHYVSLCLFLQGAGTVNAAELGRAPDAETCDPSECHIPKCHCPSSSPPGNIEPSKTPQVILITFDDAVHSVNIDYFRAIFNPKYKNPNGCPIGGTFFVSDAADGFGLETQYEVAKELHGRGLEIAVHSLSHTYPEQWWSGNATYKDYVKEMVGQRRKISQRAGIPEGDLVGVRVPFMSIGGDNMYKALYDNNFVYDKSMLTGSPHFKDRSLPLFPYTLDFPPQVGTVCDNGRVGSLNCPRGSYPGFWAVPVNRPFRKEAGESCNGADALGCDFAEDEDVFEFYVHNFNLHYENNRAPLCLLLHSSWFKSHPEGVDIVKQFIEYVASYKDVYIITVHELVQWMKQPTDLSQIHNFKPWRTRCTGDEKSTDFSDLFLDFLNSPYVYFIFAIFGLFLLLFGRRCLWRCRRLLISVGKTTDGKTERVKIDY</sequence>
<evidence type="ECO:0000313" key="3">
    <source>
        <dbReference type="Proteomes" id="UP000085678"/>
    </source>
</evidence>
<evidence type="ECO:0000313" key="4">
    <source>
        <dbReference type="RefSeq" id="XP_013402344.1"/>
    </source>
</evidence>
<dbReference type="KEGG" id="lak:106167975"/>